<protein>
    <recommendedName>
        <fullName evidence="1">Condensation domain-containing protein</fullName>
    </recommendedName>
</protein>
<accession>A0A840G4G9</accession>
<dbReference type="GO" id="GO:0044550">
    <property type="term" value="P:secondary metabolite biosynthetic process"/>
    <property type="evidence" value="ECO:0007669"/>
    <property type="project" value="TreeGrafter"/>
</dbReference>
<evidence type="ECO:0000259" key="1">
    <source>
        <dbReference type="Pfam" id="PF00668"/>
    </source>
</evidence>
<dbReference type="GO" id="GO:0043041">
    <property type="term" value="P:amino acid activation for nonribosomal peptide biosynthetic process"/>
    <property type="evidence" value="ECO:0007669"/>
    <property type="project" value="TreeGrafter"/>
</dbReference>
<dbReference type="InterPro" id="IPR023213">
    <property type="entry name" value="CAT-like_dom_sf"/>
</dbReference>
<dbReference type="SUPFAM" id="SSF52777">
    <property type="entry name" value="CoA-dependent acyltransferases"/>
    <property type="match status" value="2"/>
</dbReference>
<dbReference type="Gene3D" id="3.30.559.10">
    <property type="entry name" value="Chloramphenicol acetyltransferase-like domain"/>
    <property type="match status" value="1"/>
</dbReference>
<sequence length="433" mass="48008">MHPQIEDILPLSPIQQGLLFHTLYDENKSATYVVQFAFELQGALDAVALKAAAAALLQRHANLRARFLHHTAEPVQVIMREVTLPWQEIDLSSLQPKTRDAELAHWLQADAILPFDPAQAPLLRFALIHLAPGLARLVFTSHHILLDGWSMPILVDELFSLYRSRGSAAGLPPSAPYRNYLAWLKRQDQDASKRAWKHVLSDLAGPTLLFTDPPEKSSRQALLRHDLSEDLTQSLTKQARQYSLTLNTLLQGAWGTLLGRLTGSEDVVFGITVSGRPPELPGVERMVGLFINTLPLRLRFQSTESFAHVAARLQVEQSETTAHQHLGLSDIQRLAGFPTLFDTLLVFESYPVTSHAHDTTPNALQVSRVHSHGGDTTHYPLSIVAIPGKRLQLRVGYRPDLVDRSTAEQLVARLQRVLEAIAAAPSQPIGTIP</sequence>
<dbReference type="InterPro" id="IPR001242">
    <property type="entry name" value="Condensation_dom"/>
</dbReference>
<evidence type="ECO:0000313" key="3">
    <source>
        <dbReference type="Proteomes" id="UP000524450"/>
    </source>
</evidence>
<evidence type="ECO:0000313" key="2">
    <source>
        <dbReference type="EMBL" id="MBB4226167.1"/>
    </source>
</evidence>
<name>A0A840G4G9_9BURK</name>
<dbReference type="EMBL" id="JACIFZ010000028">
    <property type="protein sequence ID" value="MBB4226167.1"/>
    <property type="molecule type" value="Genomic_DNA"/>
</dbReference>
<dbReference type="GO" id="GO:0005737">
    <property type="term" value="C:cytoplasm"/>
    <property type="evidence" value="ECO:0007669"/>
    <property type="project" value="TreeGrafter"/>
</dbReference>
<dbReference type="PANTHER" id="PTHR45527:SF1">
    <property type="entry name" value="FATTY ACID SYNTHASE"/>
    <property type="match status" value="1"/>
</dbReference>
<dbReference type="AlphaFoldDB" id="A0A840G4G9"/>
<comment type="caution">
    <text evidence="2">The sequence shown here is derived from an EMBL/GenBank/DDBJ whole genome shotgun (WGS) entry which is preliminary data.</text>
</comment>
<feature type="domain" description="Condensation" evidence="1">
    <location>
        <begin position="6"/>
        <end position="431"/>
    </location>
</feature>
<dbReference type="Pfam" id="PF00668">
    <property type="entry name" value="Condensation"/>
    <property type="match status" value="1"/>
</dbReference>
<dbReference type="Gene3D" id="3.30.559.30">
    <property type="entry name" value="Nonribosomal peptide synthetase, condensation domain"/>
    <property type="match status" value="1"/>
</dbReference>
<dbReference type="CDD" id="cd19543">
    <property type="entry name" value="DCL_NRPS"/>
    <property type="match status" value="1"/>
</dbReference>
<dbReference type="GO" id="GO:0031177">
    <property type="term" value="F:phosphopantetheine binding"/>
    <property type="evidence" value="ECO:0007669"/>
    <property type="project" value="TreeGrafter"/>
</dbReference>
<gene>
    <name evidence="2" type="ORF">GGD71_006990</name>
</gene>
<dbReference type="GO" id="GO:0003824">
    <property type="term" value="F:catalytic activity"/>
    <property type="evidence" value="ECO:0007669"/>
    <property type="project" value="InterPro"/>
</dbReference>
<dbReference type="PANTHER" id="PTHR45527">
    <property type="entry name" value="NONRIBOSOMAL PEPTIDE SYNTHETASE"/>
    <property type="match status" value="1"/>
</dbReference>
<dbReference type="RefSeq" id="WP_260319684.1">
    <property type="nucleotide sequence ID" value="NZ_JACIFZ010000028.1"/>
</dbReference>
<feature type="non-terminal residue" evidence="2">
    <location>
        <position position="433"/>
    </location>
</feature>
<reference evidence="2 3" key="1">
    <citation type="submission" date="2020-08" db="EMBL/GenBank/DDBJ databases">
        <title>Genomic Encyclopedia of Type Strains, Phase IV (KMG-V): Genome sequencing to study the core and pangenomes of soil and plant-associated prokaryotes.</title>
        <authorList>
            <person name="Whitman W."/>
        </authorList>
    </citation>
    <scope>NUCLEOTIDE SEQUENCE [LARGE SCALE GENOMIC DNA]</scope>
    <source>
        <strain evidence="2 3">34/80</strain>
    </source>
</reference>
<dbReference type="Proteomes" id="UP000524450">
    <property type="component" value="Unassembled WGS sequence"/>
</dbReference>
<proteinExistence type="predicted"/>
<organism evidence="2 3">
    <name type="scientific">Variovorax guangxiensis</name>
    <dbReference type="NCBI Taxonomy" id="1775474"/>
    <lineage>
        <taxon>Bacteria</taxon>
        <taxon>Pseudomonadati</taxon>
        <taxon>Pseudomonadota</taxon>
        <taxon>Betaproteobacteria</taxon>
        <taxon>Burkholderiales</taxon>
        <taxon>Comamonadaceae</taxon>
        <taxon>Variovorax</taxon>
    </lineage>
</organism>